<protein>
    <submittedName>
        <fullName evidence="1">Uncharacterized protein</fullName>
    </submittedName>
</protein>
<dbReference type="AlphaFoldDB" id="A0A5M3XAX9"/>
<gene>
    <name evidence="1" type="ORF">Aple_011990</name>
</gene>
<keyword evidence="2" id="KW-1185">Reference proteome</keyword>
<evidence type="ECO:0000313" key="1">
    <source>
        <dbReference type="EMBL" id="GES18304.1"/>
    </source>
</evidence>
<accession>A0A5M3XAX9</accession>
<dbReference type="EMBL" id="BLAF01000007">
    <property type="protein sequence ID" value="GES18304.1"/>
    <property type="molecule type" value="Genomic_DNA"/>
</dbReference>
<evidence type="ECO:0000313" key="2">
    <source>
        <dbReference type="Proteomes" id="UP000377595"/>
    </source>
</evidence>
<reference evidence="1 2" key="1">
    <citation type="submission" date="2019-10" db="EMBL/GenBank/DDBJ databases">
        <title>Whole genome shotgun sequence of Acrocarpospora pleiomorpha NBRC 16267.</title>
        <authorList>
            <person name="Ichikawa N."/>
            <person name="Kimura A."/>
            <person name="Kitahashi Y."/>
            <person name="Komaki H."/>
            <person name="Oguchi A."/>
        </authorList>
    </citation>
    <scope>NUCLEOTIDE SEQUENCE [LARGE SCALE GENOMIC DNA]</scope>
    <source>
        <strain evidence="1 2">NBRC 16267</strain>
    </source>
</reference>
<organism evidence="1 2">
    <name type="scientific">Acrocarpospora pleiomorpha</name>
    <dbReference type="NCBI Taxonomy" id="90975"/>
    <lineage>
        <taxon>Bacteria</taxon>
        <taxon>Bacillati</taxon>
        <taxon>Actinomycetota</taxon>
        <taxon>Actinomycetes</taxon>
        <taxon>Streptosporangiales</taxon>
        <taxon>Streptosporangiaceae</taxon>
        <taxon>Acrocarpospora</taxon>
    </lineage>
</organism>
<proteinExistence type="predicted"/>
<comment type="caution">
    <text evidence="1">The sequence shown here is derived from an EMBL/GenBank/DDBJ whole genome shotgun (WGS) entry which is preliminary data.</text>
</comment>
<name>A0A5M3XAX9_9ACTN</name>
<sequence>MTQCQSNPWQGHCNPFDLAFYKIYQTGRQGDRIAAFELIAPVTLLPAYGYGHVAETAQESRIVRASRQVTISVDGVVAHGESQTRQVTVNVGLAVPGG</sequence>
<dbReference type="RefSeq" id="WP_155343455.1">
    <property type="nucleotide sequence ID" value="NZ_BAAAHM010000010.1"/>
</dbReference>
<dbReference type="Proteomes" id="UP000377595">
    <property type="component" value="Unassembled WGS sequence"/>
</dbReference>
<dbReference type="OrthoDB" id="9815126at2"/>